<evidence type="ECO:0000256" key="2">
    <source>
        <dbReference type="ARBA" id="ARBA00009077"/>
    </source>
</evidence>
<protein>
    <recommendedName>
        <fullName evidence="3">cysteine-S-conjugate beta-lyase</fullName>
        <ecNumber evidence="3">4.4.1.13</ecNumber>
    </recommendedName>
    <alternativeName>
        <fullName evidence="8">Cysteine-S-conjugate beta-lyase</fullName>
    </alternativeName>
</protein>
<evidence type="ECO:0000313" key="12">
    <source>
        <dbReference type="Proteomes" id="UP000008743"/>
    </source>
</evidence>
<dbReference type="InterPro" id="IPR000277">
    <property type="entry name" value="Cys/Met-Metab_PyrdxlP-dep_enz"/>
</dbReference>
<reference evidence="12" key="1">
    <citation type="submission" date="2011-02" db="EMBL/GenBank/DDBJ databases">
        <title>The Genome Sequence of Capsaspora owczarzaki ATCC 30864.</title>
        <authorList>
            <person name="Russ C."/>
            <person name="Cuomo C."/>
            <person name="Burger G."/>
            <person name="Gray M.W."/>
            <person name="Holland P.W.H."/>
            <person name="King N."/>
            <person name="Lang F.B.F."/>
            <person name="Roger A.J."/>
            <person name="Ruiz-Trillo I."/>
            <person name="Young S.K."/>
            <person name="Zeng Q."/>
            <person name="Gargeya S."/>
            <person name="Alvarado L."/>
            <person name="Berlin A."/>
            <person name="Chapman S.B."/>
            <person name="Chen Z."/>
            <person name="Freedman E."/>
            <person name="Gellesch M."/>
            <person name="Goldberg J."/>
            <person name="Griggs A."/>
            <person name="Gujja S."/>
            <person name="Heilman E."/>
            <person name="Heiman D."/>
            <person name="Howarth C."/>
            <person name="Mehta T."/>
            <person name="Neiman D."/>
            <person name="Pearson M."/>
            <person name="Roberts A."/>
            <person name="Saif S."/>
            <person name="Shea T."/>
            <person name="Shenoy N."/>
            <person name="Sisk P."/>
            <person name="Stolte C."/>
            <person name="Sykes S."/>
            <person name="White J."/>
            <person name="Yandava C."/>
            <person name="Haas B."/>
            <person name="Nusbaum C."/>
            <person name="Birren B."/>
        </authorList>
    </citation>
    <scope>NUCLEOTIDE SEQUENCE</scope>
    <source>
        <strain evidence="12">ATCC 30864</strain>
    </source>
</reference>
<feature type="region of interest" description="Disordered" evidence="10">
    <location>
        <begin position="1"/>
        <end position="61"/>
    </location>
</feature>
<evidence type="ECO:0000256" key="1">
    <source>
        <dbReference type="ARBA" id="ARBA00001933"/>
    </source>
</evidence>
<dbReference type="PhylomeDB" id="A0A0D2UF44"/>
<name>A0A0D2UF44_CAPO3</name>
<feature type="compositionally biased region" description="Low complexity" evidence="10">
    <location>
        <begin position="14"/>
        <end position="61"/>
    </location>
</feature>
<dbReference type="AlphaFoldDB" id="A0A0D2UF44"/>
<dbReference type="EC" id="4.4.1.13" evidence="3"/>
<dbReference type="STRING" id="595528.A0A0D2UF44"/>
<dbReference type="FunFam" id="3.40.640.10:FF:000046">
    <property type="entry name" value="Cystathionine gamma-lyase"/>
    <property type="match status" value="1"/>
</dbReference>
<dbReference type="CDD" id="cd00614">
    <property type="entry name" value="CGS_like"/>
    <property type="match status" value="1"/>
</dbReference>
<dbReference type="FunCoup" id="A0A0D2UF44">
    <property type="interactions" value="382"/>
</dbReference>
<comment type="similarity">
    <text evidence="2 9">Belongs to the trans-sulfuration enzymes family.</text>
</comment>
<dbReference type="InParanoid" id="A0A0D2UF44"/>
<dbReference type="FunFam" id="3.90.1150.10:FF:000013">
    <property type="entry name" value="Cystathionine beta-lyase"/>
    <property type="match status" value="1"/>
</dbReference>
<dbReference type="Pfam" id="PF01053">
    <property type="entry name" value="Cys_Met_Meta_PP"/>
    <property type="match status" value="2"/>
</dbReference>
<dbReference type="Gene3D" id="3.90.1150.10">
    <property type="entry name" value="Aspartate Aminotransferase, domain 1"/>
    <property type="match status" value="1"/>
</dbReference>
<evidence type="ECO:0000256" key="7">
    <source>
        <dbReference type="ARBA" id="ARBA00023239"/>
    </source>
</evidence>
<accession>A0A0D2UF44</accession>
<keyword evidence="6" id="KW-0486">Methionine biosynthesis</keyword>
<dbReference type="InterPro" id="IPR054542">
    <property type="entry name" value="Cys_met_metab_PP"/>
</dbReference>
<dbReference type="InterPro" id="IPR006238">
    <property type="entry name" value="Cys_b_lyase_euk"/>
</dbReference>
<dbReference type="OrthoDB" id="2545919at2759"/>
<evidence type="ECO:0000256" key="9">
    <source>
        <dbReference type="RuleBase" id="RU362118"/>
    </source>
</evidence>
<dbReference type="EMBL" id="KE346365">
    <property type="protein sequence ID" value="KJE93716.1"/>
    <property type="molecule type" value="Genomic_DNA"/>
</dbReference>
<dbReference type="GO" id="GO:0030170">
    <property type="term" value="F:pyridoxal phosphate binding"/>
    <property type="evidence" value="ECO:0007669"/>
    <property type="project" value="InterPro"/>
</dbReference>
<organism evidence="11 12">
    <name type="scientific">Capsaspora owczarzaki (strain ATCC 30864)</name>
    <dbReference type="NCBI Taxonomy" id="595528"/>
    <lineage>
        <taxon>Eukaryota</taxon>
        <taxon>Filasterea</taxon>
        <taxon>Capsaspora</taxon>
    </lineage>
</organism>
<proteinExistence type="inferred from homology"/>
<dbReference type="SUPFAM" id="SSF53383">
    <property type="entry name" value="PLP-dependent transferases"/>
    <property type="match status" value="1"/>
</dbReference>
<keyword evidence="5 9" id="KW-0663">Pyridoxal phosphate</keyword>
<gene>
    <name evidence="11" type="ORF">CAOG_004469</name>
</gene>
<keyword evidence="12" id="KW-1185">Reference proteome</keyword>
<evidence type="ECO:0000256" key="3">
    <source>
        <dbReference type="ARBA" id="ARBA00012224"/>
    </source>
</evidence>
<comment type="cofactor">
    <cofactor evidence="1 9">
        <name>pyridoxal 5'-phosphate</name>
        <dbReference type="ChEBI" id="CHEBI:597326"/>
    </cofactor>
</comment>
<dbReference type="InterPro" id="IPR015421">
    <property type="entry name" value="PyrdxlP-dep_Trfase_major"/>
</dbReference>
<evidence type="ECO:0000256" key="6">
    <source>
        <dbReference type="ARBA" id="ARBA00023167"/>
    </source>
</evidence>
<dbReference type="PANTHER" id="PTHR11808">
    <property type="entry name" value="TRANS-SULFURATION ENZYME FAMILY MEMBER"/>
    <property type="match status" value="1"/>
</dbReference>
<dbReference type="PROSITE" id="PS00868">
    <property type="entry name" value="CYS_MET_METAB_PP"/>
    <property type="match status" value="1"/>
</dbReference>
<evidence type="ECO:0000313" key="11">
    <source>
        <dbReference type="EMBL" id="KJE93716.1"/>
    </source>
</evidence>
<evidence type="ECO:0000256" key="10">
    <source>
        <dbReference type="SAM" id="MobiDB-lite"/>
    </source>
</evidence>
<evidence type="ECO:0000256" key="8">
    <source>
        <dbReference type="ARBA" id="ARBA00047213"/>
    </source>
</evidence>
<evidence type="ECO:0000256" key="4">
    <source>
        <dbReference type="ARBA" id="ARBA00022605"/>
    </source>
</evidence>
<dbReference type="GO" id="GO:0047804">
    <property type="term" value="F:cysteine-S-conjugate beta-lyase activity"/>
    <property type="evidence" value="ECO:0007669"/>
    <property type="project" value="UniProtKB-EC"/>
</dbReference>
<keyword evidence="4" id="KW-0028">Amino-acid biosynthesis</keyword>
<dbReference type="GO" id="GO:0019346">
    <property type="term" value="P:transsulfuration"/>
    <property type="evidence" value="ECO:0007669"/>
    <property type="project" value="InterPro"/>
</dbReference>
<dbReference type="Gene3D" id="3.40.640.10">
    <property type="entry name" value="Type I PLP-dependent aspartate aminotransferase-like (Major domain)"/>
    <property type="match status" value="2"/>
</dbReference>
<dbReference type="NCBIfam" id="TIGR01329">
    <property type="entry name" value="cysta_beta_ly_E"/>
    <property type="match status" value="1"/>
</dbReference>
<dbReference type="GO" id="GO:0071266">
    <property type="term" value="P:'de novo' L-methionine biosynthetic process"/>
    <property type="evidence" value="ECO:0007669"/>
    <property type="project" value="InterPro"/>
</dbReference>
<dbReference type="InterPro" id="IPR015422">
    <property type="entry name" value="PyrdxlP-dep_Trfase_small"/>
</dbReference>
<evidence type="ECO:0000256" key="5">
    <source>
        <dbReference type="ARBA" id="ARBA00022898"/>
    </source>
</evidence>
<dbReference type="Proteomes" id="UP000008743">
    <property type="component" value="Unassembled WGS sequence"/>
</dbReference>
<dbReference type="PANTHER" id="PTHR11808:SF50">
    <property type="entry name" value="CYSTATHIONINE BETA-LYASE"/>
    <property type="match status" value="1"/>
</dbReference>
<sequence>MQCTSAPPSPPHTPSSQSGSVQPPSSASSSSSDSAPATAVAPNPATPPASGTVSASASSTSLGPRYRLATQVVTLESSLKDPYNPASTPIYQTATFKQTSADAHGEYDYTRSGNPTRTALGKIPSCIYFCIRMFELSLCAIPSSPSHPNPTPSHGQISTKHDRCECVALEQCISSDDRFLNTKQSSETTEITQSSFCCLTCMSISQSMTLCDLPSHVDCGYLENHSPRIRSSGNVWLCSFMNNVVSLEKHVAKLCGAHRAFAVSSGMSALDVITRLVRTGQEIVAGTDIYGGTNRLLKFLEGQGIHTKHVDTTDLAQVAEALGTNTRLVLLETPTNPLIRVADIAGVVRLTRERAPNALVVVDNTMMSPYLQRPLELGVDIEYHSGTKYLCGHHDLMAGVIAVSSPKVADDVYFIINASGCGLAPFDCWLLLRGIKTLGVRMEKQQQNAHRVAQFLESTGLRVHYPGLASFPQKALHDSQSTGAGAVLSFETGSTETSQLIVEACKLFSISVSFGCVNSLISMPCRMSHASIPAHVRKERALPEDLIRLCIGIEDAEDLVEDLHQALVVAKVAAPVL</sequence>
<dbReference type="InterPro" id="IPR015424">
    <property type="entry name" value="PyrdxlP-dep_Trfase"/>
</dbReference>
<keyword evidence="7 11" id="KW-0456">Lyase</keyword>
<dbReference type="GO" id="GO:0005737">
    <property type="term" value="C:cytoplasm"/>
    <property type="evidence" value="ECO:0007669"/>
    <property type="project" value="TreeGrafter"/>
</dbReference>